<gene>
    <name evidence="1" type="ORF">XPG1_3067</name>
</gene>
<accession>A0A068R6U5</accession>
<evidence type="ECO:0000313" key="2">
    <source>
        <dbReference type="Proteomes" id="UP000032735"/>
    </source>
</evidence>
<protein>
    <submittedName>
        <fullName evidence="1">Uncharacterized protein</fullName>
    </submittedName>
</protein>
<name>A0A068R6U5_9GAMM</name>
<dbReference type="HOGENOM" id="CLU_3278978_0_0_6"/>
<dbReference type="KEGG" id="xpo:XPG1_3067"/>
<dbReference type="EMBL" id="FO704551">
    <property type="protein sequence ID" value="CDG22709.1"/>
    <property type="molecule type" value="Genomic_DNA"/>
</dbReference>
<dbReference type="Proteomes" id="UP000032735">
    <property type="component" value="Chromosome"/>
</dbReference>
<sequence>MRQASWKKMINDKRYEYIIFIGAGAKSAMKEWLSFVLFRGI</sequence>
<dbReference type="STRING" id="1354304.XPG1_3067"/>
<proteinExistence type="predicted"/>
<keyword evidence="2" id="KW-1185">Reference proteome</keyword>
<organism evidence="1 2">
    <name type="scientific">Xenorhabdus poinarii G6</name>
    <dbReference type="NCBI Taxonomy" id="1354304"/>
    <lineage>
        <taxon>Bacteria</taxon>
        <taxon>Pseudomonadati</taxon>
        <taxon>Pseudomonadota</taxon>
        <taxon>Gammaproteobacteria</taxon>
        <taxon>Enterobacterales</taxon>
        <taxon>Morganellaceae</taxon>
        <taxon>Xenorhabdus</taxon>
    </lineage>
</organism>
<evidence type="ECO:0000313" key="1">
    <source>
        <dbReference type="EMBL" id="CDG22709.1"/>
    </source>
</evidence>
<reference evidence="1 2" key="1">
    <citation type="submission" date="2013-07" db="EMBL/GenBank/DDBJ databases">
        <authorList>
            <person name="Genoscope - CEA"/>
        </authorList>
    </citation>
    <scope>NUCLEOTIDE SEQUENCE [LARGE SCALE GENOMIC DNA]</scope>
    <source>
        <strain evidence="1 2">G6</strain>
    </source>
</reference>
<dbReference type="AlphaFoldDB" id="A0A068R6U5"/>